<name>A0A7N2N705_QUELO</name>
<dbReference type="InterPro" id="IPR026961">
    <property type="entry name" value="PGG_dom"/>
</dbReference>
<dbReference type="Proteomes" id="UP000594261">
    <property type="component" value="Chromosome 12"/>
</dbReference>
<dbReference type="Gramene" id="QL12p042129:mrna">
    <property type="protein sequence ID" value="QL12p042129:mrna"/>
    <property type="gene ID" value="QL12p042129"/>
</dbReference>
<feature type="transmembrane region" description="Helical" evidence="1">
    <location>
        <begin position="243"/>
        <end position="263"/>
    </location>
</feature>
<dbReference type="Gene3D" id="3.60.40.10">
    <property type="entry name" value="PPM-type phosphatase domain"/>
    <property type="match status" value="1"/>
</dbReference>
<feature type="domain" description="PGG" evidence="3">
    <location>
        <begin position="232"/>
        <end position="275"/>
    </location>
</feature>
<sequence>MNESFKFHILLLLLLLLLAILFAARFKGESSTCVMVYKEGGAPAVLQSPKCPRWTLSNYGSIITTTSSSTASCQSTILQGRRKSQEDRILCALDIRIPFPASKMGVKEVTVGIMAVFDGHDGAEASGMAPKLLLEYFILHTYFLLDSTYFSVTSVLVRWSYIVNGIAYMLSNHIFSMKVVLERETEISQQVVDYISSVMNTQFVKNNLLQHYCYQHNKWLKSHMDLVREGGKWLKSTSNSCSVVTTLITTVVFLASTAVPGGINDSSGMPILKDFRGYVPRKLLLGLTLLFVSPGSMLISFCAGQFFLLKSKLKDMALPVYTMICLPIILLSIAQFPPYFQLLKVTFKKFPPPGFKFRWFLSRVFRLHSTTLCWIGDFTFSVVRVLWFLHGAILLDNHALT</sequence>
<evidence type="ECO:0000313" key="4">
    <source>
        <dbReference type="EnsemblPlants" id="QL12p042129:mrna"/>
    </source>
</evidence>
<dbReference type="InterPro" id="IPR036457">
    <property type="entry name" value="PPM-type-like_dom_sf"/>
</dbReference>
<evidence type="ECO:0000313" key="5">
    <source>
        <dbReference type="Proteomes" id="UP000594261"/>
    </source>
</evidence>
<evidence type="ECO:0000259" key="3">
    <source>
        <dbReference type="Pfam" id="PF13962"/>
    </source>
</evidence>
<evidence type="ECO:0000256" key="1">
    <source>
        <dbReference type="SAM" id="Phobius"/>
    </source>
</evidence>
<keyword evidence="1" id="KW-0812">Transmembrane</keyword>
<accession>A0A7N2N705</accession>
<feature type="chain" id="PRO_5029839109" description="PGG domain-containing protein" evidence="2">
    <location>
        <begin position="24"/>
        <end position="401"/>
    </location>
</feature>
<feature type="transmembrane region" description="Helical" evidence="1">
    <location>
        <begin position="283"/>
        <end position="308"/>
    </location>
</feature>
<dbReference type="SUPFAM" id="SSF81606">
    <property type="entry name" value="PP2C-like"/>
    <property type="match status" value="1"/>
</dbReference>
<evidence type="ECO:0000256" key="2">
    <source>
        <dbReference type="SAM" id="SignalP"/>
    </source>
</evidence>
<reference evidence="4" key="2">
    <citation type="submission" date="2021-01" db="UniProtKB">
        <authorList>
            <consortium name="EnsemblPlants"/>
        </authorList>
    </citation>
    <scope>IDENTIFICATION</scope>
</reference>
<keyword evidence="1" id="KW-0472">Membrane</keyword>
<proteinExistence type="predicted"/>
<dbReference type="PANTHER" id="PTHR24177">
    <property type="entry name" value="CASKIN"/>
    <property type="match status" value="1"/>
</dbReference>
<dbReference type="Pfam" id="PF13962">
    <property type="entry name" value="PGG"/>
    <property type="match status" value="1"/>
</dbReference>
<keyword evidence="5" id="KW-1185">Reference proteome</keyword>
<dbReference type="EMBL" id="LRBV02000012">
    <property type="status" value="NOT_ANNOTATED_CDS"/>
    <property type="molecule type" value="Genomic_DNA"/>
</dbReference>
<keyword evidence="1" id="KW-1133">Transmembrane helix</keyword>
<feature type="transmembrane region" description="Helical" evidence="1">
    <location>
        <begin position="320"/>
        <end position="340"/>
    </location>
</feature>
<reference evidence="4 5" key="1">
    <citation type="journal article" date="2016" name="G3 (Bethesda)">
        <title>First Draft Assembly and Annotation of the Genome of a California Endemic Oak Quercus lobata Nee (Fagaceae).</title>
        <authorList>
            <person name="Sork V.L."/>
            <person name="Fitz-Gibbon S.T."/>
            <person name="Puiu D."/>
            <person name="Crepeau M."/>
            <person name="Gugger P.F."/>
            <person name="Sherman R."/>
            <person name="Stevens K."/>
            <person name="Langley C.H."/>
            <person name="Pellegrini M."/>
            <person name="Salzberg S.L."/>
        </authorList>
    </citation>
    <scope>NUCLEOTIDE SEQUENCE [LARGE SCALE GENOMIC DNA]</scope>
    <source>
        <strain evidence="4 5">cv. SW786</strain>
    </source>
</reference>
<keyword evidence="2" id="KW-0732">Signal</keyword>
<dbReference type="AlphaFoldDB" id="A0A7N2N705"/>
<dbReference type="PANTHER" id="PTHR24177:SF103">
    <property type="entry name" value="PGG DOMAIN-CONTAINING PROTEIN"/>
    <property type="match status" value="1"/>
</dbReference>
<dbReference type="EnsemblPlants" id="QL12p042129:mrna">
    <property type="protein sequence ID" value="QL12p042129:mrna"/>
    <property type="gene ID" value="QL12p042129"/>
</dbReference>
<dbReference type="InParanoid" id="A0A7N2N705"/>
<dbReference type="GO" id="GO:0016020">
    <property type="term" value="C:membrane"/>
    <property type="evidence" value="ECO:0007669"/>
    <property type="project" value="TreeGrafter"/>
</dbReference>
<protein>
    <recommendedName>
        <fullName evidence="3">PGG domain-containing protein</fullName>
    </recommendedName>
</protein>
<organism evidence="4 5">
    <name type="scientific">Quercus lobata</name>
    <name type="common">Valley oak</name>
    <dbReference type="NCBI Taxonomy" id="97700"/>
    <lineage>
        <taxon>Eukaryota</taxon>
        <taxon>Viridiplantae</taxon>
        <taxon>Streptophyta</taxon>
        <taxon>Embryophyta</taxon>
        <taxon>Tracheophyta</taxon>
        <taxon>Spermatophyta</taxon>
        <taxon>Magnoliopsida</taxon>
        <taxon>eudicotyledons</taxon>
        <taxon>Gunneridae</taxon>
        <taxon>Pentapetalae</taxon>
        <taxon>rosids</taxon>
        <taxon>fabids</taxon>
        <taxon>Fagales</taxon>
        <taxon>Fagaceae</taxon>
        <taxon>Quercus</taxon>
    </lineage>
</organism>
<feature type="signal peptide" evidence="2">
    <location>
        <begin position="1"/>
        <end position="23"/>
    </location>
</feature>